<dbReference type="Proteomes" id="UP001063350">
    <property type="component" value="Chromosome"/>
</dbReference>
<proteinExistence type="inferred from homology"/>
<protein>
    <recommendedName>
        <fullName evidence="2">Pyridoxal phosphate homeostasis protein</fullName>
        <shortName evidence="2">PLP homeostasis protein</shortName>
    </recommendedName>
</protein>
<evidence type="ECO:0000256" key="4">
    <source>
        <dbReference type="RuleBase" id="RU004514"/>
    </source>
</evidence>
<dbReference type="EMBL" id="AP024233">
    <property type="protein sequence ID" value="BCO08669.1"/>
    <property type="molecule type" value="Genomic_DNA"/>
</dbReference>
<dbReference type="NCBIfam" id="TIGR00044">
    <property type="entry name" value="YggS family pyridoxal phosphate-dependent enzyme"/>
    <property type="match status" value="1"/>
</dbReference>
<comment type="similarity">
    <text evidence="2 4">Belongs to the pyridoxal phosphate-binding protein YggS/PROSC family.</text>
</comment>
<keyword evidence="7" id="KW-1185">Reference proteome</keyword>
<dbReference type="FunFam" id="3.20.20.10:FF:000018">
    <property type="entry name" value="Pyridoxal phosphate homeostasis protein"/>
    <property type="match status" value="1"/>
</dbReference>
<dbReference type="PANTHER" id="PTHR10146">
    <property type="entry name" value="PROLINE SYNTHETASE CO-TRANSCRIBED BACTERIAL HOMOLOG PROTEIN"/>
    <property type="match status" value="1"/>
</dbReference>
<name>A0A915TZI8_9BACT</name>
<feature type="domain" description="Alanine racemase N-terminal" evidence="5">
    <location>
        <begin position="6"/>
        <end position="228"/>
    </location>
</feature>
<dbReference type="PIRSF" id="PIRSF004848">
    <property type="entry name" value="YBL036c_PLPDEIII"/>
    <property type="match status" value="1"/>
</dbReference>
<dbReference type="KEGG" id="ddu:GF1_10450"/>
<evidence type="ECO:0000313" key="7">
    <source>
        <dbReference type="Proteomes" id="UP001063350"/>
    </source>
</evidence>
<sequence length="228" mass="25727">MICDNLKTIYRQIEEAAVRAGRDPQSVRLVAVSKRQGLERILEALDCGQELFGENYLQEAREKIEQLGDRGRFHFIGHLQSNKARQAAELFTMVETVDRLKIARALDRHAKALGRSLDILLQVNVGREPQKAGVLPENLEELARDVATLPSLRLRGLMTMPPYTTDPEESRPFFRSLCQLARELRDKDLFADNSRVELSMGMSRDFPVAIEEGATLVRVGTAIFGPRP</sequence>
<comment type="function">
    <text evidence="2">Pyridoxal 5'-phosphate (PLP)-binding protein, which is involved in PLP homeostasis.</text>
</comment>
<dbReference type="Pfam" id="PF01168">
    <property type="entry name" value="Ala_racemase_N"/>
    <property type="match status" value="1"/>
</dbReference>
<dbReference type="PANTHER" id="PTHR10146:SF14">
    <property type="entry name" value="PYRIDOXAL PHOSPHATE HOMEOSTASIS PROTEIN"/>
    <property type="match status" value="1"/>
</dbReference>
<evidence type="ECO:0000256" key="3">
    <source>
        <dbReference type="PIRSR" id="PIRSR004848-1"/>
    </source>
</evidence>
<dbReference type="AlphaFoldDB" id="A0A915TZI8"/>
<dbReference type="SUPFAM" id="SSF51419">
    <property type="entry name" value="PLP-binding barrel"/>
    <property type="match status" value="1"/>
</dbReference>
<dbReference type="InterPro" id="IPR029066">
    <property type="entry name" value="PLP-binding_barrel"/>
</dbReference>
<organism evidence="6 7">
    <name type="scientific">Desulfolithobacter dissulfuricans</name>
    <dbReference type="NCBI Taxonomy" id="2795293"/>
    <lineage>
        <taxon>Bacteria</taxon>
        <taxon>Pseudomonadati</taxon>
        <taxon>Thermodesulfobacteriota</taxon>
        <taxon>Desulfobulbia</taxon>
        <taxon>Desulfobulbales</taxon>
        <taxon>Desulfobulbaceae</taxon>
        <taxon>Desulfolithobacter</taxon>
    </lineage>
</organism>
<dbReference type="CDD" id="cd00635">
    <property type="entry name" value="PLPDE_III_YBL036c_like"/>
    <property type="match status" value="1"/>
</dbReference>
<dbReference type="InterPro" id="IPR011078">
    <property type="entry name" value="PyrdxlP_homeostasis"/>
</dbReference>
<keyword evidence="1 2" id="KW-0663">Pyridoxal phosphate</keyword>
<evidence type="ECO:0000313" key="6">
    <source>
        <dbReference type="EMBL" id="BCO08669.1"/>
    </source>
</evidence>
<dbReference type="HAMAP" id="MF_02087">
    <property type="entry name" value="PLP_homeostasis"/>
    <property type="match status" value="1"/>
</dbReference>
<comment type="cofactor">
    <cofactor evidence="3">
        <name>pyridoxal 5'-phosphate</name>
        <dbReference type="ChEBI" id="CHEBI:597326"/>
    </cofactor>
</comment>
<dbReference type="InterPro" id="IPR001608">
    <property type="entry name" value="Ala_racemase_N"/>
</dbReference>
<dbReference type="GO" id="GO:0030170">
    <property type="term" value="F:pyridoxal phosphate binding"/>
    <property type="evidence" value="ECO:0007669"/>
    <property type="project" value="UniProtKB-UniRule"/>
</dbReference>
<reference evidence="6" key="1">
    <citation type="submission" date="2020-12" db="EMBL/GenBank/DDBJ databases">
        <title>Desulfobium dissulfuricans gen. nov., sp. nov., a novel mesophilic, sulfate-reducing bacterium isolated from a deep-sea hydrothermal vent.</title>
        <authorList>
            <person name="Hashimoto Y."/>
            <person name="Tame A."/>
            <person name="Sawayama S."/>
            <person name="Miyazaki J."/>
            <person name="Takai K."/>
            <person name="Nakagawa S."/>
        </authorList>
    </citation>
    <scope>NUCLEOTIDE SEQUENCE</scope>
    <source>
        <strain evidence="6">GF1</strain>
    </source>
</reference>
<gene>
    <name evidence="6" type="primary">yggS</name>
    <name evidence="6" type="ORF">GF1_10450</name>
</gene>
<evidence type="ECO:0000256" key="2">
    <source>
        <dbReference type="HAMAP-Rule" id="MF_02087"/>
    </source>
</evidence>
<evidence type="ECO:0000256" key="1">
    <source>
        <dbReference type="ARBA" id="ARBA00022898"/>
    </source>
</evidence>
<feature type="modified residue" description="N6-(pyridoxal phosphate)lysine" evidence="2 3">
    <location>
        <position position="34"/>
    </location>
</feature>
<dbReference type="Gene3D" id="3.20.20.10">
    <property type="entry name" value="Alanine racemase"/>
    <property type="match status" value="1"/>
</dbReference>
<accession>A0A915TZI8</accession>
<dbReference type="RefSeq" id="WP_267928566.1">
    <property type="nucleotide sequence ID" value="NZ_AP024233.1"/>
</dbReference>
<evidence type="ECO:0000259" key="5">
    <source>
        <dbReference type="Pfam" id="PF01168"/>
    </source>
</evidence>